<name>A0A5N6MJ29_9ASTR</name>
<dbReference type="PANTHER" id="PTHR23108">
    <property type="entry name" value="METHYLTRANSFERASE-RELATED"/>
    <property type="match status" value="1"/>
</dbReference>
<dbReference type="GO" id="GO:0008276">
    <property type="term" value="F:protein methyltransferase activity"/>
    <property type="evidence" value="ECO:0007669"/>
    <property type="project" value="InterPro"/>
</dbReference>
<dbReference type="Proteomes" id="UP000326396">
    <property type="component" value="Linkage Group LG5"/>
</dbReference>
<dbReference type="Pfam" id="PF10294">
    <property type="entry name" value="Methyltransf_16"/>
    <property type="match status" value="1"/>
</dbReference>
<dbReference type="InterPro" id="IPR012340">
    <property type="entry name" value="NA-bd_OB-fold"/>
</dbReference>
<dbReference type="OrthoDB" id="46564at2759"/>
<accession>A0A5N6MJ29</accession>
<dbReference type="InterPro" id="IPR029063">
    <property type="entry name" value="SAM-dependent_MTases_sf"/>
</dbReference>
<dbReference type="SUPFAM" id="SSF53335">
    <property type="entry name" value="S-adenosyl-L-methionine-dependent methyltransferases"/>
    <property type="match status" value="1"/>
</dbReference>
<keyword evidence="2" id="KW-1185">Reference proteome</keyword>
<gene>
    <name evidence="1" type="ORF">E3N88_29311</name>
</gene>
<proteinExistence type="predicted"/>
<comment type="caution">
    <text evidence="1">The sequence shown here is derived from an EMBL/GenBank/DDBJ whole genome shotgun (WGS) entry which is preliminary data.</text>
</comment>
<sequence>MESTYSTEVFVNPTFTDVQEHVCRYYMNAIIVDETVTTNAVFFNDVMTDLLGVTCDDMVNLHGHDDPKIPPPHMLSKIGVPMMFNLTIKPDRSIIVNKVAEISMPTPTTTNLTPQTPDPKSLTIKRQMAKKTADFDLTGQLVWPGARLLNEFVATNSELLQGYSTAIELGSGVGVTGILCSRFCRKVVLTDHNDEILKKNIELHKSSENPNSCAALSAEKLEWGNSDQLNYILQKHPDGFDLVLGADIYILFFQQNSVPLLFDTVKQLLCQQGKEKCRFILAYISRSKMMDVMVTKEAIQHGLQIHEVDGSRRVISNLEGVIYNITL</sequence>
<dbReference type="Gene3D" id="3.40.50.150">
    <property type="entry name" value="Vaccinia Virus protein VP39"/>
    <property type="match status" value="1"/>
</dbReference>
<reference evidence="1 2" key="1">
    <citation type="submission" date="2019-05" db="EMBL/GenBank/DDBJ databases">
        <title>Mikania micrantha, genome provides insights into the molecular mechanism of rapid growth.</title>
        <authorList>
            <person name="Liu B."/>
        </authorList>
    </citation>
    <scope>NUCLEOTIDE SEQUENCE [LARGE SCALE GENOMIC DNA]</scope>
    <source>
        <strain evidence="1">NLD-2019</strain>
        <tissue evidence="1">Leaf</tissue>
    </source>
</reference>
<dbReference type="SUPFAM" id="SSF50249">
    <property type="entry name" value="Nucleic acid-binding proteins"/>
    <property type="match status" value="1"/>
</dbReference>
<dbReference type="PANTHER" id="PTHR23108:SF3">
    <property type="entry name" value="METHYLTRANSFERASE FAMILY PROTEIN"/>
    <property type="match status" value="1"/>
</dbReference>
<dbReference type="InterPro" id="IPR019410">
    <property type="entry name" value="Methyltransf_16"/>
</dbReference>
<evidence type="ECO:0000313" key="2">
    <source>
        <dbReference type="Proteomes" id="UP000326396"/>
    </source>
</evidence>
<organism evidence="1 2">
    <name type="scientific">Mikania micrantha</name>
    <name type="common">bitter vine</name>
    <dbReference type="NCBI Taxonomy" id="192012"/>
    <lineage>
        <taxon>Eukaryota</taxon>
        <taxon>Viridiplantae</taxon>
        <taxon>Streptophyta</taxon>
        <taxon>Embryophyta</taxon>
        <taxon>Tracheophyta</taxon>
        <taxon>Spermatophyta</taxon>
        <taxon>Magnoliopsida</taxon>
        <taxon>eudicotyledons</taxon>
        <taxon>Gunneridae</taxon>
        <taxon>Pentapetalae</taxon>
        <taxon>asterids</taxon>
        <taxon>campanulids</taxon>
        <taxon>Asterales</taxon>
        <taxon>Asteraceae</taxon>
        <taxon>Asteroideae</taxon>
        <taxon>Heliantheae alliance</taxon>
        <taxon>Eupatorieae</taxon>
        <taxon>Mikania</taxon>
    </lineage>
</organism>
<dbReference type="AlphaFoldDB" id="A0A5N6MJ29"/>
<dbReference type="GO" id="GO:0005634">
    <property type="term" value="C:nucleus"/>
    <property type="evidence" value="ECO:0007669"/>
    <property type="project" value="TreeGrafter"/>
</dbReference>
<evidence type="ECO:0000313" key="1">
    <source>
        <dbReference type="EMBL" id="KAD3640088.1"/>
    </source>
</evidence>
<protein>
    <submittedName>
        <fullName evidence="1">Uncharacterized protein</fullName>
    </submittedName>
</protein>
<dbReference type="Gene3D" id="2.40.50.140">
    <property type="entry name" value="Nucleic acid-binding proteins"/>
    <property type="match status" value="1"/>
</dbReference>
<dbReference type="InterPro" id="IPR038899">
    <property type="entry name" value="METTL22"/>
</dbReference>
<dbReference type="EMBL" id="SZYD01000015">
    <property type="protein sequence ID" value="KAD3640088.1"/>
    <property type="molecule type" value="Genomic_DNA"/>
</dbReference>